<sequence length="451" mass="51240">MKTVITYGTFDLLHTGHVNLLKRARALGDRLIVGVTTDSYDQSRGKLNVLESLEERVENVRKTGLADLIITEELEGQKLHDIQKYGADIFVIGSDWTGKFDYLREHCEVVYLERTKGVSSTDLRSARNFIVHMGIAGHGRIAGRFLQESKYVSGIEITAVYGRDEEKVRRFAESYELLEYYTEYERFLDKVHAVYVAVPHHLHYELVKRALLKGKHVLCEKPLALSREEVEELFLLAAERGCVLLEALKTAFFPAFQQLIGVAESGVIGSIKAVDAAFTKLIEDDSSREFDPMQAGGAWTELGAYPVFVIGKLLGTESRRIRFTTCRKPETGVDLFTRADFLYPNAAASATVAIGAKREGDLCVTGTRGYIYVPSPWWKTEMFEVRFEDPRQNRKYFIRFEGDGLRYELAAFLRLIHGCLHDNRLLTRGDSIFMADVTSRFRRGEYVDEIS</sequence>
<dbReference type="Gene3D" id="3.30.360.10">
    <property type="entry name" value="Dihydrodipicolinate Reductase, domain 2"/>
    <property type="match status" value="1"/>
</dbReference>
<dbReference type="InterPro" id="IPR014729">
    <property type="entry name" value="Rossmann-like_a/b/a_fold"/>
</dbReference>
<dbReference type="RefSeq" id="WP_102721727.1">
    <property type="nucleotide sequence ID" value="NZ_CACRSS010000016.1"/>
</dbReference>
<feature type="domain" description="Cytidyltransferase-like" evidence="4">
    <location>
        <begin position="5"/>
        <end position="124"/>
    </location>
</feature>
<comment type="similarity">
    <text evidence="1">Belongs to the Gfo/Idh/MocA family.</text>
</comment>
<evidence type="ECO:0000259" key="3">
    <source>
        <dbReference type="Pfam" id="PF01408"/>
    </source>
</evidence>
<organism evidence="6">
    <name type="scientific">Akkermansia muciniphila</name>
    <dbReference type="NCBI Taxonomy" id="239935"/>
    <lineage>
        <taxon>Bacteria</taxon>
        <taxon>Pseudomonadati</taxon>
        <taxon>Verrucomicrobiota</taxon>
        <taxon>Verrucomicrobiia</taxon>
        <taxon>Verrucomicrobiales</taxon>
        <taxon>Akkermansiaceae</taxon>
        <taxon>Akkermansia</taxon>
    </lineage>
</organism>
<dbReference type="Pfam" id="PF22725">
    <property type="entry name" value="GFO_IDH_MocA_C3"/>
    <property type="match status" value="1"/>
</dbReference>
<dbReference type="InterPro" id="IPR036291">
    <property type="entry name" value="NAD(P)-bd_dom_sf"/>
</dbReference>
<dbReference type="InterPro" id="IPR000683">
    <property type="entry name" value="Gfo/Idh/MocA-like_OxRdtase_N"/>
</dbReference>
<protein>
    <submittedName>
        <fullName evidence="6">Glycerol-3-phosphate cytidylyltransferase</fullName>
        <ecNumber evidence="6">2.7.7.39</ecNumber>
    </submittedName>
</protein>
<dbReference type="InterPro" id="IPR050984">
    <property type="entry name" value="Gfo/Idh/MocA_domain"/>
</dbReference>
<gene>
    <name evidence="6" type="primary">tagD_3</name>
    <name evidence="6" type="ORF">AMLFYP55_00903</name>
</gene>
<dbReference type="EC" id="2.7.7.39" evidence="6"/>
<dbReference type="GO" id="GO:0000166">
    <property type="term" value="F:nucleotide binding"/>
    <property type="evidence" value="ECO:0007669"/>
    <property type="project" value="InterPro"/>
</dbReference>
<name>A0A6N2UNA3_9BACT</name>
<dbReference type="SUPFAM" id="SSF52374">
    <property type="entry name" value="Nucleotidylyl transferase"/>
    <property type="match status" value="1"/>
</dbReference>
<evidence type="ECO:0000256" key="1">
    <source>
        <dbReference type="ARBA" id="ARBA00010928"/>
    </source>
</evidence>
<keyword evidence="2" id="KW-0560">Oxidoreductase</keyword>
<dbReference type="AlphaFoldDB" id="A0A6N2UNA3"/>
<proteinExistence type="inferred from homology"/>
<dbReference type="SUPFAM" id="SSF55347">
    <property type="entry name" value="Glyceraldehyde-3-phosphate dehydrogenase-like, C-terminal domain"/>
    <property type="match status" value="1"/>
</dbReference>
<dbReference type="GO" id="GO:0016491">
    <property type="term" value="F:oxidoreductase activity"/>
    <property type="evidence" value="ECO:0007669"/>
    <property type="project" value="UniProtKB-KW"/>
</dbReference>
<evidence type="ECO:0000256" key="2">
    <source>
        <dbReference type="ARBA" id="ARBA00023002"/>
    </source>
</evidence>
<dbReference type="InterPro" id="IPR055170">
    <property type="entry name" value="GFO_IDH_MocA-like_dom"/>
</dbReference>
<dbReference type="InterPro" id="IPR004821">
    <property type="entry name" value="Cyt_trans-like"/>
</dbReference>
<evidence type="ECO:0000313" key="6">
    <source>
        <dbReference type="EMBL" id="VYT16606.1"/>
    </source>
</evidence>
<dbReference type="Pfam" id="PF01467">
    <property type="entry name" value="CTP_transf_like"/>
    <property type="match status" value="1"/>
</dbReference>
<reference evidence="6" key="1">
    <citation type="submission" date="2019-11" db="EMBL/GenBank/DDBJ databases">
        <authorList>
            <person name="Feng L."/>
        </authorList>
    </citation>
    <scope>NUCLEOTIDE SEQUENCE</scope>
    <source>
        <strain evidence="6">AMuciniphilaLFYP55</strain>
    </source>
</reference>
<dbReference type="Gene3D" id="3.40.50.620">
    <property type="entry name" value="HUPs"/>
    <property type="match status" value="1"/>
</dbReference>
<evidence type="ECO:0000259" key="4">
    <source>
        <dbReference type="Pfam" id="PF01467"/>
    </source>
</evidence>
<dbReference type="Pfam" id="PF01408">
    <property type="entry name" value="GFO_IDH_MocA"/>
    <property type="match status" value="1"/>
</dbReference>
<dbReference type="PANTHER" id="PTHR22604:SF105">
    <property type="entry name" value="TRANS-1,2-DIHYDROBENZENE-1,2-DIOL DEHYDROGENASE"/>
    <property type="match status" value="1"/>
</dbReference>
<feature type="domain" description="GFO/IDH/MocA-like oxidoreductase" evidence="5">
    <location>
        <begin position="256"/>
        <end position="371"/>
    </location>
</feature>
<feature type="domain" description="Gfo/Idh/MocA-like oxidoreductase N-terminal" evidence="3">
    <location>
        <begin position="132"/>
        <end position="245"/>
    </location>
</feature>
<keyword evidence="6" id="KW-0808">Transferase</keyword>
<dbReference type="GO" id="GO:0047348">
    <property type="term" value="F:glycerol-3-phosphate cytidylyltransferase activity"/>
    <property type="evidence" value="ECO:0007669"/>
    <property type="project" value="UniProtKB-EC"/>
</dbReference>
<dbReference type="OrthoDB" id="9783105at2"/>
<accession>A0A6N2UNA3</accession>
<dbReference type="NCBIfam" id="TIGR00125">
    <property type="entry name" value="cyt_tran_rel"/>
    <property type="match status" value="1"/>
</dbReference>
<dbReference type="SUPFAM" id="SSF51735">
    <property type="entry name" value="NAD(P)-binding Rossmann-fold domains"/>
    <property type="match status" value="1"/>
</dbReference>
<dbReference type="EMBL" id="CACRSS010000016">
    <property type="protein sequence ID" value="VYT16606.1"/>
    <property type="molecule type" value="Genomic_DNA"/>
</dbReference>
<keyword evidence="6" id="KW-0548">Nucleotidyltransferase</keyword>
<evidence type="ECO:0000259" key="5">
    <source>
        <dbReference type="Pfam" id="PF22725"/>
    </source>
</evidence>
<dbReference type="Gene3D" id="3.40.50.720">
    <property type="entry name" value="NAD(P)-binding Rossmann-like Domain"/>
    <property type="match status" value="1"/>
</dbReference>
<dbReference type="PANTHER" id="PTHR22604">
    <property type="entry name" value="OXIDOREDUCTASES"/>
    <property type="match status" value="1"/>
</dbReference>